<proteinExistence type="predicted"/>
<protein>
    <submittedName>
        <fullName evidence="1">Uncharacterized protein</fullName>
    </submittedName>
</protein>
<dbReference type="Proteomes" id="UP000275281">
    <property type="component" value="Unassembled WGS sequence"/>
</dbReference>
<sequence>MAALSLLPLQAISDNYAGSPDVANCPENFHSIALHQDAKLCQIFDEGLPATLVYHLKLSPNQVVTYYTQADGFEVRSVVGERTLISNNQDSKRIVISPDGKGTQIDILVISTN</sequence>
<evidence type="ECO:0000313" key="2">
    <source>
        <dbReference type="Proteomes" id="UP000275281"/>
    </source>
</evidence>
<dbReference type="AlphaFoldDB" id="A0A3N5Y473"/>
<keyword evidence="2" id="KW-1185">Reference proteome</keyword>
<reference evidence="1 2" key="1">
    <citation type="submission" date="2018-11" db="EMBL/GenBank/DDBJ databases">
        <authorList>
            <person name="Ye M.-Q."/>
            <person name="Du Z.-J."/>
        </authorList>
    </citation>
    <scope>NUCLEOTIDE SEQUENCE [LARGE SCALE GENOMIC DNA]</scope>
    <source>
        <strain evidence="1 2">U0105</strain>
    </source>
</reference>
<dbReference type="EMBL" id="RPOK01000001">
    <property type="protein sequence ID" value="RPJ67873.1"/>
    <property type="molecule type" value="Genomic_DNA"/>
</dbReference>
<evidence type="ECO:0000313" key="1">
    <source>
        <dbReference type="EMBL" id="RPJ67873.1"/>
    </source>
</evidence>
<comment type="caution">
    <text evidence="1">The sequence shown here is derived from an EMBL/GenBank/DDBJ whole genome shotgun (WGS) entry which is preliminary data.</text>
</comment>
<organism evidence="1 2">
    <name type="scientific">Alteromonas sediminis</name>
    <dbReference type="NCBI Taxonomy" id="2259342"/>
    <lineage>
        <taxon>Bacteria</taxon>
        <taxon>Pseudomonadati</taxon>
        <taxon>Pseudomonadota</taxon>
        <taxon>Gammaproteobacteria</taxon>
        <taxon>Alteromonadales</taxon>
        <taxon>Alteromonadaceae</taxon>
        <taxon>Alteromonas/Salinimonas group</taxon>
        <taxon>Alteromonas</taxon>
    </lineage>
</organism>
<dbReference type="RefSeq" id="WP_124025876.1">
    <property type="nucleotide sequence ID" value="NZ_JBHRSN010000005.1"/>
</dbReference>
<name>A0A3N5Y473_9ALTE</name>
<accession>A0A3N5Y473</accession>
<dbReference type="OrthoDB" id="6387844at2"/>
<gene>
    <name evidence="1" type="ORF">DRW07_00220</name>
</gene>